<dbReference type="PRINTS" id="PR00344">
    <property type="entry name" value="BCTRLSENSOR"/>
</dbReference>
<feature type="domain" description="PAC" evidence="8">
    <location>
        <begin position="329"/>
        <end position="383"/>
    </location>
</feature>
<protein>
    <recommendedName>
        <fullName evidence="2">histidine kinase</fullName>
        <ecNumber evidence="2">2.7.13.3</ecNumber>
    </recommendedName>
</protein>
<keyword evidence="4" id="KW-0808">Transferase</keyword>
<dbReference type="GO" id="GO:0004673">
    <property type="term" value="F:protein histidine kinase activity"/>
    <property type="evidence" value="ECO:0007669"/>
    <property type="project" value="UniProtKB-EC"/>
</dbReference>
<dbReference type="InterPro" id="IPR036890">
    <property type="entry name" value="HATPase_C_sf"/>
</dbReference>
<gene>
    <name evidence="9" type="ORF">QYS47_32405</name>
</gene>
<dbReference type="InterPro" id="IPR000700">
    <property type="entry name" value="PAS-assoc_C"/>
</dbReference>
<feature type="domain" description="PAC" evidence="8">
    <location>
        <begin position="707"/>
        <end position="760"/>
    </location>
</feature>
<dbReference type="SUPFAM" id="SSF55874">
    <property type="entry name" value="ATPase domain of HSP90 chaperone/DNA topoisomerase II/histidine kinase"/>
    <property type="match status" value="1"/>
</dbReference>
<dbReference type="KEGG" id="marp:QYS47_32405"/>
<reference evidence="9" key="1">
    <citation type="submission" date="2023-08" db="EMBL/GenBank/DDBJ databases">
        <title>Comparative genomics and taxonomic characterization of three novel marine species of genus Marivirga.</title>
        <authorList>
            <person name="Muhammad N."/>
            <person name="Kim S.-G."/>
        </authorList>
    </citation>
    <scope>NUCLEOTIDE SEQUENCE</scope>
    <source>
        <strain evidence="9">BKB1-2</strain>
    </source>
</reference>
<dbReference type="RefSeq" id="WP_322346011.1">
    <property type="nucleotide sequence ID" value="NZ_CP129968.2"/>
</dbReference>
<dbReference type="Gene3D" id="3.30.565.10">
    <property type="entry name" value="Histidine kinase-like ATPase, C-terminal domain"/>
    <property type="match status" value="1"/>
</dbReference>
<dbReference type="SMART" id="SM00091">
    <property type="entry name" value="PAS"/>
    <property type="match status" value="7"/>
</dbReference>
<evidence type="ECO:0000313" key="9">
    <source>
        <dbReference type="EMBL" id="WNB16957.1"/>
    </source>
</evidence>
<feature type="domain" description="PAC" evidence="8">
    <location>
        <begin position="841"/>
        <end position="893"/>
    </location>
</feature>
<dbReference type="EMBL" id="CP129968">
    <property type="protein sequence ID" value="WNB16957.1"/>
    <property type="molecule type" value="Genomic_DNA"/>
</dbReference>
<dbReference type="PROSITE" id="PS50112">
    <property type="entry name" value="PAS"/>
    <property type="match status" value="6"/>
</dbReference>
<dbReference type="NCBIfam" id="TIGR00229">
    <property type="entry name" value="sensory_box"/>
    <property type="match status" value="7"/>
</dbReference>
<evidence type="ECO:0000259" key="8">
    <source>
        <dbReference type="PROSITE" id="PS50113"/>
    </source>
</evidence>
<comment type="catalytic activity">
    <reaction evidence="1">
        <text>ATP + protein L-histidine = ADP + protein N-phospho-L-histidine.</text>
        <dbReference type="EC" id="2.7.13.3"/>
    </reaction>
</comment>
<dbReference type="PROSITE" id="PS50109">
    <property type="entry name" value="HIS_KIN"/>
    <property type="match status" value="1"/>
</dbReference>
<feature type="domain" description="PAS" evidence="7">
    <location>
        <begin position="630"/>
        <end position="702"/>
    </location>
</feature>
<feature type="domain" description="PAC" evidence="8">
    <location>
        <begin position="207"/>
        <end position="260"/>
    </location>
</feature>
<evidence type="ECO:0000256" key="1">
    <source>
        <dbReference type="ARBA" id="ARBA00000085"/>
    </source>
</evidence>
<dbReference type="EC" id="2.7.13.3" evidence="2"/>
<proteinExistence type="predicted"/>
<dbReference type="PANTHER" id="PTHR43304:SF1">
    <property type="entry name" value="PAC DOMAIN-CONTAINING PROTEIN"/>
    <property type="match status" value="1"/>
</dbReference>
<evidence type="ECO:0000256" key="4">
    <source>
        <dbReference type="ARBA" id="ARBA00022679"/>
    </source>
</evidence>
<dbReference type="Pfam" id="PF02518">
    <property type="entry name" value="HATPase_c"/>
    <property type="match status" value="1"/>
</dbReference>
<dbReference type="PROSITE" id="PS50113">
    <property type="entry name" value="PAC"/>
    <property type="match status" value="6"/>
</dbReference>
<feature type="domain" description="Histidine kinase" evidence="6">
    <location>
        <begin position="1040"/>
        <end position="1253"/>
    </location>
</feature>
<dbReference type="InterPro" id="IPR000014">
    <property type="entry name" value="PAS"/>
</dbReference>
<dbReference type="Gene3D" id="3.30.450.20">
    <property type="entry name" value="PAS domain"/>
    <property type="match status" value="7"/>
</dbReference>
<evidence type="ECO:0000256" key="3">
    <source>
        <dbReference type="ARBA" id="ARBA00022553"/>
    </source>
</evidence>
<dbReference type="InterPro" id="IPR035965">
    <property type="entry name" value="PAS-like_dom_sf"/>
</dbReference>
<evidence type="ECO:0000259" key="7">
    <source>
        <dbReference type="PROSITE" id="PS50112"/>
    </source>
</evidence>
<accession>A0AA51X3C3</accession>
<feature type="domain" description="PAS" evidence="7">
    <location>
        <begin position="761"/>
        <end position="806"/>
    </location>
</feature>
<dbReference type="AlphaFoldDB" id="A0AA51X3C3"/>
<dbReference type="SMART" id="SM00387">
    <property type="entry name" value="HATPase_c"/>
    <property type="match status" value="1"/>
</dbReference>
<dbReference type="CDD" id="cd00130">
    <property type="entry name" value="PAS"/>
    <property type="match status" value="6"/>
</dbReference>
<dbReference type="InterPro" id="IPR004358">
    <property type="entry name" value="Sig_transdc_His_kin-like_C"/>
</dbReference>
<organism evidence="9">
    <name type="scientific">Marivirga arenosa</name>
    <dbReference type="NCBI Taxonomy" id="3059076"/>
    <lineage>
        <taxon>Bacteria</taxon>
        <taxon>Pseudomonadati</taxon>
        <taxon>Bacteroidota</taxon>
        <taxon>Cytophagia</taxon>
        <taxon>Cytophagales</taxon>
        <taxon>Marivirgaceae</taxon>
        <taxon>Marivirga</taxon>
    </lineage>
</organism>
<feature type="domain" description="PAC" evidence="8">
    <location>
        <begin position="577"/>
        <end position="629"/>
    </location>
</feature>
<dbReference type="InterPro" id="IPR013656">
    <property type="entry name" value="PAS_4"/>
</dbReference>
<feature type="domain" description="PAS" evidence="7">
    <location>
        <begin position="503"/>
        <end position="548"/>
    </location>
</feature>
<feature type="domain" description="PAS" evidence="7">
    <location>
        <begin position="380"/>
        <end position="423"/>
    </location>
</feature>
<dbReference type="Pfam" id="PF13426">
    <property type="entry name" value="PAS_9"/>
    <property type="match status" value="3"/>
</dbReference>
<dbReference type="InterPro" id="IPR052162">
    <property type="entry name" value="Sensor_kinase/Photoreceptor"/>
</dbReference>
<dbReference type="InterPro" id="IPR001610">
    <property type="entry name" value="PAC"/>
</dbReference>
<dbReference type="InterPro" id="IPR005467">
    <property type="entry name" value="His_kinase_dom"/>
</dbReference>
<dbReference type="PANTHER" id="PTHR43304">
    <property type="entry name" value="PHYTOCHROME-LIKE PROTEIN CPH1"/>
    <property type="match status" value="1"/>
</dbReference>
<sequence length="1254" mass="145022">MKKLKHKLYECLNQNPIVFDLINDLATDGYCFWEQGDSDKVLIDSKLAKTIHLVSSLKNNLDEVETVKGHFLDVLTKEVIKKNKEKPSDKNINELTLFHSSGKISIHFYCCTDFKNQTYFLAALQYQNEINESIDKISNKLDLAIWQWNIQTNELIVNEKWANIIGYSLKELEPVTVEKFLNITHPDDGEYALNKARNYFSGITNEYFTEIRMRHKNGTWRWVLTKGKVVSRTKSGEVEWFIGSHLDITERKLQEQEADILSLVPLNSTNSIVITDDNGCIIFVNKSFERLTGYELEEVLGKKPGHFLQGENTDLKDIQAFREKLLAGKPFNQTILNYSKSGLEYIVSCDVSPVFNDKGDIIKYIAIQTDITENIKNHEFLSTFKTTLDQTDDCIFIFNEDDLQFRYVNQGAVKMMGYSEEELYELHPYDIKPEYPYEKFQDLIKPLKSGELANKRFRTFHRIKSGEVIPVEVFLQLIRRENFKSQFVAIVHDISEELERQKMLEELSLVAEKTTNLVIITDENGYIEYVNAAFEKKTKYTLNEVIGKKPGSFLHGPKTNPSDIKANRIGIKKREPFTQEILNYTKSGDTYWVSITFNPVYDKDGKLIKFIAIESDITERKIQEERLTESEERLKFVLEASEIGYWDWNLETNKLTVNEKWFEMLGYSSSDFDPTIDNWHSLVHKDDLIKLDKIIETILPDPTKGEFSVELRAKHRFGHYVWILNRGAVVERKKDGSPKRVSGMHLEISMRKKLENELEEEREFLNHVINAKALSLIIINKYGEITFANSGAENILGLEKTKILEKAYNDPDWNSITLDGKPYPEEELPFVRVMRTKKPVKDIQHGLTWSNGKIKYISVSGAPFTIDNGEIQDVIFSVSDITERIYAEKKLFDTQFRMENILKDISDVIWSVDLSDENMNYITPSIKKLTGYNTEYYLDGFSEDKWKANIVKSDLAEYEKGLKELKEKGFYEAEYRIKTKEGDLKWILNKGKFIYVNEEAVRMDGIISDISKRKESENEIERYLKIAEDQNNRLKNFTYIVSHNLRSHSANIQGLMYLINKKFPELSENEYLRMLNIASTKLDETLHHLNNVVSVVSSTDDMKVINLAESIKSFQDTFQNFIQKSNVTIINDVPKNINVYAVPAFLESIISNLLTNALKYKDKNKPNSYVKVKSRNFNGIVIITVEDNGLGIDLDKYGNKLFGMFKTFHAQKHSRGLGLFLTKNQIESMGGKIEVESKVGVGSKFKVYLKDGNI</sequence>
<dbReference type="InterPro" id="IPR013655">
    <property type="entry name" value="PAS_fold_3"/>
</dbReference>
<dbReference type="InterPro" id="IPR003594">
    <property type="entry name" value="HATPase_dom"/>
</dbReference>
<feature type="domain" description="PAC" evidence="8">
    <location>
        <begin position="971"/>
        <end position="1022"/>
    </location>
</feature>
<evidence type="ECO:0000259" key="6">
    <source>
        <dbReference type="PROSITE" id="PS50109"/>
    </source>
</evidence>
<dbReference type="SMART" id="SM00086">
    <property type="entry name" value="PAC"/>
    <property type="match status" value="7"/>
</dbReference>
<dbReference type="Pfam" id="PF08447">
    <property type="entry name" value="PAS_3"/>
    <property type="match status" value="3"/>
</dbReference>
<name>A0AA51X3C3_9BACT</name>
<feature type="domain" description="PAS" evidence="7">
    <location>
        <begin position="256"/>
        <end position="302"/>
    </location>
</feature>
<evidence type="ECO:0000256" key="2">
    <source>
        <dbReference type="ARBA" id="ARBA00012438"/>
    </source>
</evidence>
<keyword evidence="3" id="KW-0597">Phosphoprotein</keyword>
<evidence type="ECO:0000256" key="5">
    <source>
        <dbReference type="ARBA" id="ARBA00022777"/>
    </source>
</evidence>
<dbReference type="Proteomes" id="UP001232019">
    <property type="component" value="Chromosome"/>
</dbReference>
<dbReference type="SUPFAM" id="SSF55785">
    <property type="entry name" value="PYP-like sensor domain (PAS domain)"/>
    <property type="match status" value="7"/>
</dbReference>
<feature type="domain" description="PAS" evidence="7">
    <location>
        <begin position="894"/>
        <end position="935"/>
    </location>
</feature>
<keyword evidence="5 9" id="KW-0418">Kinase</keyword>
<dbReference type="Pfam" id="PF08448">
    <property type="entry name" value="PAS_4"/>
    <property type="match status" value="1"/>
</dbReference>